<evidence type="ECO:0000256" key="6">
    <source>
        <dbReference type="RuleBase" id="RU000716"/>
    </source>
</evidence>
<dbReference type="Gene3D" id="1.10.10.10">
    <property type="entry name" value="Winged helix-like DNA-binding domain superfamily/Winged helix DNA-binding domain"/>
    <property type="match status" value="1"/>
</dbReference>
<comment type="similarity">
    <text evidence="1 6">Belongs to the sigma-70 factor family. ECF subfamily.</text>
</comment>
<evidence type="ECO:0000259" key="8">
    <source>
        <dbReference type="Pfam" id="PF08281"/>
    </source>
</evidence>
<dbReference type="Pfam" id="PF04542">
    <property type="entry name" value="Sigma70_r2"/>
    <property type="match status" value="1"/>
</dbReference>
<dbReference type="InterPro" id="IPR000838">
    <property type="entry name" value="RNA_pol_sigma70_ECF_CS"/>
</dbReference>
<dbReference type="PANTHER" id="PTHR43133:SF61">
    <property type="entry name" value="ECF RNA POLYMERASE SIGMA FACTOR SIGC"/>
    <property type="match status" value="1"/>
</dbReference>
<dbReference type="NCBIfam" id="TIGR02937">
    <property type="entry name" value="sigma70-ECF"/>
    <property type="match status" value="1"/>
</dbReference>
<keyword evidence="3 6" id="KW-0731">Sigma factor</keyword>
<name>A0A6J4HWC2_9ACTN</name>
<dbReference type="SUPFAM" id="SSF88659">
    <property type="entry name" value="Sigma3 and sigma4 domains of RNA polymerase sigma factors"/>
    <property type="match status" value="1"/>
</dbReference>
<evidence type="ECO:0000259" key="7">
    <source>
        <dbReference type="Pfam" id="PF04542"/>
    </source>
</evidence>
<feature type="domain" description="RNA polymerase sigma factor 70 region 4 type 2" evidence="8">
    <location>
        <begin position="109"/>
        <end position="161"/>
    </location>
</feature>
<dbReference type="Gene3D" id="1.10.1740.10">
    <property type="match status" value="1"/>
</dbReference>
<dbReference type="InterPro" id="IPR014284">
    <property type="entry name" value="RNA_pol_sigma-70_dom"/>
</dbReference>
<dbReference type="InterPro" id="IPR013325">
    <property type="entry name" value="RNA_pol_sigma_r2"/>
</dbReference>
<dbReference type="GO" id="GO:0003677">
    <property type="term" value="F:DNA binding"/>
    <property type="evidence" value="ECO:0007669"/>
    <property type="project" value="UniProtKB-KW"/>
</dbReference>
<evidence type="ECO:0000256" key="4">
    <source>
        <dbReference type="ARBA" id="ARBA00023125"/>
    </source>
</evidence>
<evidence type="ECO:0000256" key="2">
    <source>
        <dbReference type="ARBA" id="ARBA00023015"/>
    </source>
</evidence>
<protein>
    <recommendedName>
        <fullName evidence="6">RNA polymerase sigma factor</fullName>
    </recommendedName>
</protein>
<dbReference type="InterPro" id="IPR007627">
    <property type="entry name" value="RNA_pol_sigma70_r2"/>
</dbReference>
<evidence type="ECO:0000256" key="5">
    <source>
        <dbReference type="ARBA" id="ARBA00023163"/>
    </source>
</evidence>
<keyword evidence="5 6" id="KW-0804">Transcription</keyword>
<evidence type="ECO:0000256" key="1">
    <source>
        <dbReference type="ARBA" id="ARBA00010641"/>
    </source>
</evidence>
<sequence length="170" mass="18535">MDDLTRLARSAATGDPVAVRGFVRAGQTEVWRLCAHLVGAQDADDVTQEVMLRALAGLPGFEGRSSARTWLLTIARRTAVDHIRGAQRRRRLWKRLPAPVAVSDGSEARALEGLVDRLAEDKRMAFVLTQQLGVSYAEAAEICGCEVGTIRSRVARARSQLVALLQEETG</sequence>
<evidence type="ECO:0000256" key="3">
    <source>
        <dbReference type="ARBA" id="ARBA00023082"/>
    </source>
</evidence>
<dbReference type="InterPro" id="IPR013324">
    <property type="entry name" value="RNA_pol_sigma_r3/r4-like"/>
</dbReference>
<dbReference type="GO" id="GO:0006352">
    <property type="term" value="P:DNA-templated transcription initiation"/>
    <property type="evidence" value="ECO:0007669"/>
    <property type="project" value="InterPro"/>
</dbReference>
<dbReference type="CDD" id="cd06171">
    <property type="entry name" value="Sigma70_r4"/>
    <property type="match status" value="1"/>
</dbReference>
<dbReference type="SUPFAM" id="SSF88946">
    <property type="entry name" value="Sigma2 domain of RNA polymerase sigma factors"/>
    <property type="match status" value="1"/>
</dbReference>
<dbReference type="PANTHER" id="PTHR43133">
    <property type="entry name" value="RNA POLYMERASE ECF-TYPE SIGMA FACTO"/>
    <property type="match status" value="1"/>
</dbReference>
<feature type="domain" description="RNA polymerase sigma-70 region 2" evidence="7">
    <location>
        <begin position="23"/>
        <end position="89"/>
    </location>
</feature>
<reference evidence="9" key="1">
    <citation type="submission" date="2020-02" db="EMBL/GenBank/DDBJ databases">
        <authorList>
            <person name="Meier V. D."/>
        </authorList>
    </citation>
    <scope>NUCLEOTIDE SEQUENCE</scope>
    <source>
        <strain evidence="9">AVDCRST_MAG50</strain>
    </source>
</reference>
<accession>A0A6J4HWC2</accession>
<dbReference type="PROSITE" id="PS01063">
    <property type="entry name" value="SIGMA70_ECF"/>
    <property type="match status" value="1"/>
</dbReference>
<dbReference type="InterPro" id="IPR013249">
    <property type="entry name" value="RNA_pol_sigma70_r4_t2"/>
</dbReference>
<keyword evidence="4 6" id="KW-0238">DNA-binding</keyword>
<dbReference type="AlphaFoldDB" id="A0A6J4HWC2"/>
<gene>
    <name evidence="9" type="ORF">AVDCRST_MAG50-1309</name>
</gene>
<evidence type="ECO:0000313" key="9">
    <source>
        <dbReference type="EMBL" id="CAA9235568.1"/>
    </source>
</evidence>
<dbReference type="GO" id="GO:0006950">
    <property type="term" value="P:response to stress"/>
    <property type="evidence" value="ECO:0007669"/>
    <property type="project" value="UniProtKB-ARBA"/>
</dbReference>
<keyword evidence="2 6" id="KW-0805">Transcription regulation</keyword>
<dbReference type="EMBL" id="CADCTF010000069">
    <property type="protein sequence ID" value="CAA9235568.1"/>
    <property type="molecule type" value="Genomic_DNA"/>
</dbReference>
<dbReference type="Pfam" id="PF08281">
    <property type="entry name" value="Sigma70_r4_2"/>
    <property type="match status" value="1"/>
</dbReference>
<dbReference type="GO" id="GO:0016987">
    <property type="term" value="F:sigma factor activity"/>
    <property type="evidence" value="ECO:0007669"/>
    <property type="project" value="UniProtKB-KW"/>
</dbReference>
<organism evidence="9">
    <name type="scientific">uncultured Acidimicrobiales bacterium</name>
    <dbReference type="NCBI Taxonomy" id="310071"/>
    <lineage>
        <taxon>Bacteria</taxon>
        <taxon>Bacillati</taxon>
        <taxon>Actinomycetota</taxon>
        <taxon>Acidimicrobiia</taxon>
        <taxon>Acidimicrobiales</taxon>
        <taxon>environmental samples</taxon>
    </lineage>
</organism>
<dbReference type="InterPro" id="IPR036388">
    <property type="entry name" value="WH-like_DNA-bd_sf"/>
</dbReference>
<proteinExistence type="inferred from homology"/>
<dbReference type="InterPro" id="IPR039425">
    <property type="entry name" value="RNA_pol_sigma-70-like"/>
</dbReference>